<reference evidence="11 12" key="1">
    <citation type="journal article" date="2016" name="Nat. Commun.">
        <title>Thousands of microbial genomes shed light on interconnected biogeochemical processes in an aquifer system.</title>
        <authorList>
            <person name="Anantharaman K."/>
            <person name="Brown C.T."/>
            <person name="Hug L.A."/>
            <person name="Sharon I."/>
            <person name="Castelle C.J."/>
            <person name="Probst A.J."/>
            <person name="Thomas B.C."/>
            <person name="Singh A."/>
            <person name="Wilkins M.J."/>
            <person name="Karaoz U."/>
            <person name="Brodie E.L."/>
            <person name="Williams K.H."/>
            <person name="Hubbard S.S."/>
            <person name="Banfield J.F."/>
        </authorList>
    </citation>
    <scope>NUCLEOTIDE SEQUENCE [LARGE SCALE GENOMIC DNA]</scope>
</reference>
<dbReference type="InterPro" id="IPR001967">
    <property type="entry name" value="Peptidase_S11_N"/>
</dbReference>
<dbReference type="GO" id="GO:0008360">
    <property type="term" value="P:regulation of cell shape"/>
    <property type="evidence" value="ECO:0007669"/>
    <property type="project" value="UniProtKB-KW"/>
</dbReference>
<keyword evidence="4" id="KW-0133">Cell shape</keyword>
<feature type="domain" description="Peptidase S11 D-alanyl-D-alanine carboxypeptidase A N-terminal" evidence="10">
    <location>
        <begin position="539"/>
        <end position="749"/>
    </location>
</feature>
<accession>A0A1F6N3Y1</accession>
<keyword evidence="6" id="KW-0961">Cell wall biogenesis/degradation</keyword>
<evidence type="ECO:0000256" key="6">
    <source>
        <dbReference type="ARBA" id="ARBA00023316"/>
    </source>
</evidence>
<evidence type="ECO:0000256" key="2">
    <source>
        <dbReference type="ARBA" id="ARBA00022729"/>
    </source>
</evidence>
<evidence type="ECO:0000256" key="5">
    <source>
        <dbReference type="ARBA" id="ARBA00022984"/>
    </source>
</evidence>
<dbReference type="GO" id="GO:0009002">
    <property type="term" value="F:serine-type D-Ala-D-Ala carboxypeptidase activity"/>
    <property type="evidence" value="ECO:0007669"/>
    <property type="project" value="InterPro"/>
</dbReference>
<feature type="active site" description="Proton acceptor" evidence="7">
    <location>
        <position position="570"/>
    </location>
</feature>
<gene>
    <name evidence="11" type="ORF">A2983_02885</name>
</gene>
<evidence type="ECO:0000256" key="8">
    <source>
        <dbReference type="PIRSR" id="PIRSR618044-2"/>
    </source>
</evidence>
<evidence type="ECO:0000256" key="3">
    <source>
        <dbReference type="ARBA" id="ARBA00022801"/>
    </source>
</evidence>
<feature type="active site" evidence="7">
    <location>
        <position position="624"/>
    </location>
</feature>
<evidence type="ECO:0000256" key="4">
    <source>
        <dbReference type="ARBA" id="ARBA00022960"/>
    </source>
</evidence>
<feature type="binding site" evidence="8">
    <location>
        <position position="736"/>
    </location>
    <ligand>
        <name>substrate</name>
    </ligand>
</feature>
<comment type="caution">
    <text evidence="11">The sequence shown here is derived from an EMBL/GenBank/DDBJ whole genome shotgun (WGS) entry which is preliminary data.</text>
</comment>
<dbReference type="InterPro" id="IPR012338">
    <property type="entry name" value="Beta-lactam/transpept-like"/>
</dbReference>
<dbReference type="Gene3D" id="3.40.710.10">
    <property type="entry name" value="DD-peptidase/beta-lactamase superfamily"/>
    <property type="match status" value="1"/>
</dbReference>
<keyword evidence="2" id="KW-0732">Signal</keyword>
<dbReference type="PRINTS" id="PR00725">
    <property type="entry name" value="DADACBPTASE1"/>
</dbReference>
<keyword evidence="5" id="KW-0573">Peptidoglycan synthesis</keyword>
<name>A0A1F6N3Y1_9BACT</name>
<protein>
    <recommendedName>
        <fullName evidence="10">Peptidase S11 D-alanyl-D-alanine carboxypeptidase A N-terminal domain-containing protein</fullName>
    </recommendedName>
</protein>
<dbReference type="Proteomes" id="UP000177040">
    <property type="component" value="Unassembled WGS sequence"/>
</dbReference>
<proteinExistence type="inferred from homology"/>
<evidence type="ECO:0000259" key="10">
    <source>
        <dbReference type="Pfam" id="PF00768"/>
    </source>
</evidence>
<dbReference type="Pfam" id="PF00768">
    <property type="entry name" value="Peptidase_S11"/>
    <property type="match status" value="1"/>
</dbReference>
<dbReference type="GO" id="GO:0071555">
    <property type="term" value="P:cell wall organization"/>
    <property type="evidence" value="ECO:0007669"/>
    <property type="project" value="UniProtKB-KW"/>
</dbReference>
<organism evidence="11 12">
    <name type="scientific">Candidatus Magasanikbacteria bacterium RIFCSPLOWO2_01_FULL_40_15</name>
    <dbReference type="NCBI Taxonomy" id="1798686"/>
    <lineage>
        <taxon>Bacteria</taxon>
        <taxon>Candidatus Magasanikiibacteriota</taxon>
    </lineage>
</organism>
<evidence type="ECO:0000313" key="12">
    <source>
        <dbReference type="Proteomes" id="UP000177040"/>
    </source>
</evidence>
<sequence>MSNIKNPLIWLLAIGLILSPRLVKTAEFNPNNIISDAELQDYDSLGRAEIRSFLRNKNSALTDLIIEDFAGKNRYASEIIYQAAQNYQINPKYLLVKLQKEQSLINSSQPTQRQLDWATGYGVCDSCDTTDPALEKNKGFGKQVDYAAGIMRWYYENINSTGWIKKPNVTYTIDSTPITPVNEATAFLYTYTPHLQGNANFARLWSNWFSQVYPDGTLIKSEASSTIFAIINGEKRPIKNMSVLSSRFNPQMMIVVPAEELTRYKTGMMITYNNYSLLKINETYYLLDYEIARPFASAEIFRQFGYNPDEVFEASEADLAGYTIDEPITLEDLYPTGRMVTIGETVYYLKNNRYYFFPSLEILKVRFPRLKPQAISSEELAKFESGGPLLFPDATLVGSQLTNRIYVIEKGKKRLIPSEKIFLNLGYKWINVMWLDDLTLDQHQNGEPLYTDELLNRNATSTAKIELTAAKKAVAQKIIPKKVIVPAKKTVVAVKKPTATFFSPPTSTEPMRFVETGMMYTLRPESAKNSEPHLTTIIDSYIVARINNGVTEIVAEKNADVPRPLASLTKVVAAYQMGRDSIDTEKSVKYSPTKHSAPSGYLYKISAGDTVKNKDLLSALLISSFNTPALMLVDSLGKNQAEFVTEMNNQIKEWGLTKSYFFDAHGYDVRNQSTAREYVTIFTTALTDPILESYLGEKSYTYEELRNAGGASIHRDINTNRLFFSTDAPYTVLASKTGYLYEAGYNMAMIVERVGDSQKFAIISLGNPDYNKKYSETDRLTRWALKNF</sequence>
<evidence type="ECO:0000256" key="7">
    <source>
        <dbReference type="PIRSR" id="PIRSR618044-1"/>
    </source>
</evidence>
<dbReference type="AlphaFoldDB" id="A0A1F6N3Y1"/>
<comment type="similarity">
    <text evidence="1 9">Belongs to the peptidase S11 family.</text>
</comment>
<dbReference type="EMBL" id="MFQH01000006">
    <property type="protein sequence ID" value="OGH78582.1"/>
    <property type="molecule type" value="Genomic_DNA"/>
</dbReference>
<evidence type="ECO:0000313" key="11">
    <source>
        <dbReference type="EMBL" id="OGH78582.1"/>
    </source>
</evidence>
<feature type="active site" description="Acyl-ester intermediate" evidence="7">
    <location>
        <position position="567"/>
    </location>
</feature>
<dbReference type="GO" id="GO:0006508">
    <property type="term" value="P:proteolysis"/>
    <property type="evidence" value="ECO:0007669"/>
    <property type="project" value="InterPro"/>
</dbReference>
<evidence type="ECO:0000256" key="1">
    <source>
        <dbReference type="ARBA" id="ARBA00007164"/>
    </source>
</evidence>
<keyword evidence="3" id="KW-0378">Hydrolase</keyword>
<dbReference type="GO" id="GO:0009252">
    <property type="term" value="P:peptidoglycan biosynthetic process"/>
    <property type="evidence" value="ECO:0007669"/>
    <property type="project" value="UniProtKB-KW"/>
</dbReference>
<evidence type="ECO:0000256" key="9">
    <source>
        <dbReference type="RuleBase" id="RU004016"/>
    </source>
</evidence>
<dbReference type="InterPro" id="IPR018044">
    <property type="entry name" value="Peptidase_S11"/>
</dbReference>
<dbReference type="SUPFAM" id="SSF56601">
    <property type="entry name" value="beta-lactamase/transpeptidase-like"/>
    <property type="match status" value="1"/>
</dbReference>